<dbReference type="PANTHER" id="PTHR33146">
    <property type="entry name" value="ENDONUCLEASE 4"/>
    <property type="match status" value="1"/>
</dbReference>
<evidence type="ECO:0000313" key="10">
    <source>
        <dbReference type="Proteomes" id="UP001596391"/>
    </source>
</evidence>
<keyword evidence="4" id="KW-0378">Hydrolase</keyword>
<dbReference type="EMBL" id="JBHSWI010000001">
    <property type="protein sequence ID" value="MFC6646799.1"/>
    <property type="molecule type" value="Genomic_DNA"/>
</dbReference>
<protein>
    <submittedName>
        <fullName evidence="9">S1/P1 nuclease</fullName>
    </submittedName>
</protein>
<gene>
    <name evidence="9" type="ORF">ACFQBQ_14635</name>
</gene>
<reference evidence="10" key="1">
    <citation type="journal article" date="2019" name="Int. J. Syst. Evol. Microbiol.">
        <title>The Global Catalogue of Microorganisms (GCM) 10K type strain sequencing project: providing services to taxonomists for standard genome sequencing and annotation.</title>
        <authorList>
            <consortium name="The Broad Institute Genomics Platform"/>
            <consortium name="The Broad Institute Genome Sequencing Center for Infectious Disease"/>
            <person name="Wu L."/>
            <person name="Ma J."/>
        </authorList>
    </citation>
    <scope>NUCLEOTIDE SEQUENCE [LARGE SCALE GENOMIC DNA]</scope>
    <source>
        <strain evidence="10">CGMCC 1.16026</strain>
    </source>
</reference>
<dbReference type="InterPro" id="IPR003154">
    <property type="entry name" value="S1/P1nuclease"/>
</dbReference>
<keyword evidence="5" id="KW-1015">Disulfide bond</keyword>
<organism evidence="9 10">
    <name type="scientific">Granulicella cerasi</name>
    <dbReference type="NCBI Taxonomy" id="741063"/>
    <lineage>
        <taxon>Bacteria</taxon>
        <taxon>Pseudomonadati</taxon>
        <taxon>Acidobacteriota</taxon>
        <taxon>Terriglobia</taxon>
        <taxon>Terriglobales</taxon>
        <taxon>Acidobacteriaceae</taxon>
        <taxon>Granulicella</taxon>
    </lineage>
</organism>
<dbReference type="Gene3D" id="1.10.575.10">
    <property type="entry name" value="P1 Nuclease"/>
    <property type="match status" value="1"/>
</dbReference>
<evidence type="ECO:0000256" key="4">
    <source>
        <dbReference type="ARBA" id="ARBA00022801"/>
    </source>
</evidence>
<evidence type="ECO:0000256" key="5">
    <source>
        <dbReference type="ARBA" id="ARBA00023157"/>
    </source>
</evidence>
<comment type="caution">
    <text evidence="9">The sequence shown here is derived from an EMBL/GenBank/DDBJ whole genome shotgun (WGS) entry which is preliminary data.</text>
</comment>
<evidence type="ECO:0000256" key="3">
    <source>
        <dbReference type="ARBA" id="ARBA00022759"/>
    </source>
</evidence>
<evidence type="ECO:0000256" key="6">
    <source>
        <dbReference type="ARBA" id="ARBA00023180"/>
    </source>
</evidence>
<name>A0ABW1ZBH5_9BACT</name>
<keyword evidence="1" id="KW-0540">Nuclease</keyword>
<dbReference type="Proteomes" id="UP001596391">
    <property type="component" value="Unassembled WGS sequence"/>
</dbReference>
<keyword evidence="3" id="KW-0255">Endonuclease</keyword>
<evidence type="ECO:0000313" key="9">
    <source>
        <dbReference type="EMBL" id="MFC6646799.1"/>
    </source>
</evidence>
<accession>A0ABW1ZBH5</accession>
<dbReference type="InterPro" id="IPR008947">
    <property type="entry name" value="PLipase_C/P1_nuclease_dom_sf"/>
</dbReference>
<keyword evidence="6" id="KW-0325">Glycoprotein</keyword>
<dbReference type="Pfam" id="PF02265">
    <property type="entry name" value="S1-P1_nuclease"/>
    <property type="match status" value="1"/>
</dbReference>
<keyword evidence="8" id="KW-0732">Signal</keyword>
<dbReference type="RefSeq" id="WP_263370443.1">
    <property type="nucleotide sequence ID" value="NZ_JAGSYD010000001.1"/>
</dbReference>
<dbReference type="SUPFAM" id="SSF48537">
    <property type="entry name" value="Phospholipase C/P1 nuclease"/>
    <property type="match status" value="1"/>
</dbReference>
<dbReference type="CDD" id="cd11010">
    <property type="entry name" value="S1-P1_nuclease"/>
    <property type="match status" value="1"/>
</dbReference>
<keyword evidence="2" id="KW-0479">Metal-binding</keyword>
<evidence type="ECO:0000256" key="1">
    <source>
        <dbReference type="ARBA" id="ARBA00022722"/>
    </source>
</evidence>
<evidence type="ECO:0000256" key="7">
    <source>
        <dbReference type="SAM" id="MobiDB-lite"/>
    </source>
</evidence>
<feature type="region of interest" description="Disordered" evidence="7">
    <location>
        <begin position="280"/>
        <end position="311"/>
    </location>
</feature>
<feature type="signal peptide" evidence="8">
    <location>
        <begin position="1"/>
        <end position="29"/>
    </location>
</feature>
<evidence type="ECO:0000256" key="2">
    <source>
        <dbReference type="ARBA" id="ARBA00022723"/>
    </source>
</evidence>
<proteinExistence type="predicted"/>
<sequence length="311" mass="34504">MNRSTLRRFARSAAVVTLMFALSTEPTWAWGRDGHRITALVAEAYLTPSTKAAIAALLKGQRISDIASWPDEIRSNRPETGPWHFVDIPRSADKFDRDRDCPLDPKNPKSPWRDCVTDRINFFEGQLGDDTLSADQRADALKFLVHFMGDIHQPMHAIGDDRGGNGIRVAFLGSNQCGNYKCNLHGVWDESILEHRGLSNEKYTSLLLKEIKENNWERMSGGEPTTWANVSHHYAALAYAPNGALLDSKYVAEETKVIDAELALGGLRLARVLNRILGNPAEQDPTRVTPAPADQRQVLPSSAPAADQPKQ</sequence>
<dbReference type="PANTHER" id="PTHR33146:SF26">
    <property type="entry name" value="ENDONUCLEASE 4"/>
    <property type="match status" value="1"/>
</dbReference>
<keyword evidence="10" id="KW-1185">Reference proteome</keyword>
<evidence type="ECO:0000256" key="8">
    <source>
        <dbReference type="SAM" id="SignalP"/>
    </source>
</evidence>
<feature type="chain" id="PRO_5046400128" evidence="8">
    <location>
        <begin position="30"/>
        <end position="311"/>
    </location>
</feature>